<sequence length="214" mass="24937">MKQALIISFLLFFALNIFAQINDDYEDELKPFEFENGIYYMLDSPVNIRSQPNLKGTVVGKLGLHDEIEIIENIGNIQELKGVTQNWYKIKFNDITGYIWGGYISASSIKSSLDKIDTDYYIYYRISFIDPEGLPAVYLKDIFIYNNNIRLTVPEDNDSYYRPWRDVYGAFSESGNTPGKYSGYLYLFNDTNYEHCDEFQLKLDEIIYVGKNGR</sequence>
<evidence type="ECO:0000313" key="4">
    <source>
        <dbReference type="Proteomes" id="UP000595917"/>
    </source>
</evidence>
<organism evidence="3 4">
    <name type="scientific">Breznakiella homolactica</name>
    <dbReference type="NCBI Taxonomy" id="2798577"/>
    <lineage>
        <taxon>Bacteria</taxon>
        <taxon>Pseudomonadati</taxon>
        <taxon>Spirochaetota</taxon>
        <taxon>Spirochaetia</taxon>
        <taxon>Spirochaetales</taxon>
        <taxon>Breznakiellaceae</taxon>
        <taxon>Breznakiella</taxon>
    </lineage>
</organism>
<dbReference type="Gene3D" id="2.30.30.40">
    <property type="entry name" value="SH3 Domains"/>
    <property type="match status" value="1"/>
</dbReference>
<keyword evidence="4" id="KW-1185">Reference proteome</keyword>
<dbReference type="EMBL" id="CP067089">
    <property type="protein sequence ID" value="QQO09633.1"/>
    <property type="molecule type" value="Genomic_DNA"/>
</dbReference>
<dbReference type="RefSeq" id="WP_215626936.1">
    <property type="nucleotide sequence ID" value="NZ_CP067089.2"/>
</dbReference>
<dbReference type="Proteomes" id="UP000595917">
    <property type="component" value="Chromosome"/>
</dbReference>
<evidence type="ECO:0000259" key="2">
    <source>
        <dbReference type="PROSITE" id="PS51781"/>
    </source>
</evidence>
<accession>A0A7T8BBX0</accession>
<protein>
    <submittedName>
        <fullName evidence="3">SH3 domain-containing protein</fullName>
    </submittedName>
</protein>
<name>A0A7T8BBX0_9SPIR</name>
<evidence type="ECO:0000256" key="1">
    <source>
        <dbReference type="SAM" id="SignalP"/>
    </source>
</evidence>
<feature type="domain" description="SH3b" evidence="2">
    <location>
        <begin position="35"/>
        <end position="108"/>
    </location>
</feature>
<evidence type="ECO:0000313" key="3">
    <source>
        <dbReference type="EMBL" id="QQO09633.1"/>
    </source>
</evidence>
<reference evidence="3" key="1">
    <citation type="submission" date="2021-01" db="EMBL/GenBank/DDBJ databases">
        <title>Description of Breznakiella homolactica.</title>
        <authorList>
            <person name="Song Y."/>
            <person name="Brune A."/>
        </authorList>
    </citation>
    <scope>NUCLEOTIDE SEQUENCE</scope>
    <source>
        <strain evidence="3">RmG30</strain>
    </source>
</reference>
<dbReference type="Pfam" id="PF08239">
    <property type="entry name" value="SH3_3"/>
    <property type="match status" value="1"/>
</dbReference>
<dbReference type="PROSITE" id="PS51781">
    <property type="entry name" value="SH3B"/>
    <property type="match status" value="1"/>
</dbReference>
<dbReference type="KEGG" id="bhc:JFL75_01565"/>
<dbReference type="InterPro" id="IPR003646">
    <property type="entry name" value="SH3-like_bac-type"/>
</dbReference>
<proteinExistence type="predicted"/>
<feature type="signal peptide" evidence="1">
    <location>
        <begin position="1"/>
        <end position="19"/>
    </location>
</feature>
<keyword evidence="1" id="KW-0732">Signal</keyword>
<dbReference type="AlphaFoldDB" id="A0A7T8BBX0"/>
<gene>
    <name evidence="3" type="ORF">JFL75_01565</name>
</gene>
<feature type="chain" id="PRO_5030538833" evidence="1">
    <location>
        <begin position="20"/>
        <end position="214"/>
    </location>
</feature>